<evidence type="ECO:0000259" key="9">
    <source>
        <dbReference type="SMART" id="SM00864"/>
    </source>
</evidence>
<dbReference type="GO" id="GO:0005525">
    <property type="term" value="F:GTP binding"/>
    <property type="evidence" value="ECO:0007669"/>
    <property type="project" value="UniProtKB-UniRule"/>
</dbReference>
<evidence type="ECO:0000256" key="2">
    <source>
        <dbReference type="ARBA" id="ARBA00009636"/>
    </source>
</evidence>
<dbReference type="GO" id="GO:0007017">
    <property type="term" value="P:microtubule-based process"/>
    <property type="evidence" value="ECO:0007669"/>
    <property type="project" value="InterPro"/>
</dbReference>
<name>A0A4W6BRV3_LATCA</name>
<evidence type="ECO:0000256" key="5">
    <source>
        <dbReference type="ARBA" id="ARBA00022741"/>
    </source>
</evidence>
<evidence type="ECO:0000256" key="8">
    <source>
        <dbReference type="RuleBase" id="RU000352"/>
    </source>
</evidence>
<sequence length="288" mass="31726">MTQSVVVQVGQCGNQVGCRFWDLALREHAHVNKKGLYDEALSSFFRNVDSSEICVGLILTYLNPQAVLVDMEEGVVNEILQGALSEVFDSTQLLTDVSGSGNNWAVGHMTYGSAYREQIVDKLRKAAEDCDCLQCFFLIHSMGGGTGSGLGTRVLGLLEEEFPEVCRIVTSVYPTAEDDVITSPYNSVLAMRELTEHANCVLPVENQSLLDIVSKIKHMSHGKPGPMIKRDSTIISGQGGLSEAEKPFDAMNNIVANLLLNITRYMMEICELLKRHLVEFQGTRSMMT</sequence>
<evidence type="ECO:0000256" key="7">
    <source>
        <dbReference type="ARBA" id="ARBA00023212"/>
    </source>
</evidence>
<dbReference type="InterPro" id="IPR003008">
    <property type="entry name" value="Tubulin_FtsZ_GTPase"/>
</dbReference>
<dbReference type="Pfam" id="PF00091">
    <property type="entry name" value="Tubulin"/>
    <property type="match status" value="1"/>
</dbReference>
<dbReference type="SMART" id="SM00864">
    <property type="entry name" value="Tubulin"/>
    <property type="match status" value="1"/>
</dbReference>
<dbReference type="Proteomes" id="UP000314980">
    <property type="component" value="Unassembled WGS sequence"/>
</dbReference>
<dbReference type="InterPro" id="IPR017975">
    <property type="entry name" value="Tubulin_CS"/>
</dbReference>
<dbReference type="Ensembl" id="ENSLCAT00010003992.1">
    <property type="protein sequence ID" value="ENSLCAP00010003890.1"/>
    <property type="gene ID" value="ENSLCAG00010001988.1"/>
</dbReference>
<keyword evidence="5 8" id="KW-0547">Nucleotide-binding</keyword>
<organism evidence="10 11">
    <name type="scientific">Lates calcarifer</name>
    <name type="common">Barramundi</name>
    <name type="synonym">Holocentrus calcarifer</name>
    <dbReference type="NCBI Taxonomy" id="8187"/>
    <lineage>
        <taxon>Eukaryota</taxon>
        <taxon>Metazoa</taxon>
        <taxon>Chordata</taxon>
        <taxon>Craniata</taxon>
        <taxon>Vertebrata</taxon>
        <taxon>Euteleostomi</taxon>
        <taxon>Actinopterygii</taxon>
        <taxon>Neopterygii</taxon>
        <taxon>Teleostei</taxon>
        <taxon>Neoteleostei</taxon>
        <taxon>Acanthomorphata</taxon>
        <taxon>Carangaria</taxon>
        <taxon>Carangaria incertae sedis</taxon>
        <taxon>Centropomidae</taxon>
        <taxon>Lates</taxon>
    </lineage>
</organism>
<dbReference type="InParanoid" id="A0A4W6BRV3"/>
<dbReference type="PRINTS" id="PR01519">
    <property type="entry name" value="EPSLNTUBULIN"/>
</dbReference>
<evidence type="ECO:0000256" key="6">
    <source>
        <dbReference type="ARBA" id="ARBA00023134"/>
    </source>
</evidence>
<dbReference type="STRING" id="8187.ENSLCAP00010003890"/>
<evidence type="ECO:0000256" key="4">
    <source>
        <dbReference type="ARBA" id="ARBA00022701"/>
    </source>
</evidence>
<dbReference type="InterPro" id="IPR000217">
    <property type="entry name" value="Tubulin"/>
</dbReference>
<accession>A0A4W6BRV3</accession>
<evidence type="ECO:0000256" key="1">
    <source>
        <dbReference type="ARBA" id="ARBA00004245"/>
    </source>
</evidence>
<dbReference type="GO" id="GO:0005874">
    <property type="term" value="C:microtubule"/>
    <property type="evidence" value="ECO:0007669"/>
    <property type="project" value="UniProtKB-KW"/>
</dbReference>
<dbReference type="SUPFAM" id="SSF52490">
    <property type="entry name" value="Tubulin nucleotide-binding domain-like"/>
    <property type="match status" value="1"/>
</dbReference>
<dbReference type="InterPro" id="IPR036525">
    <property type="entry name" value="Tubulin/FtsZ_GTPase_sf"/>
</dbReference>
<keyword evidence="7" id="KW-0206">Cytoskeleton</keyword>
<evidence type="ECO:0000256" key="3">
    <source>
        <dbReference type="ARBA" id="ARBA00022490"/>
    </source>
</evidence>
<dbReference type="GeneTree" id="ENSGT00940000155723"/>
<comment type="similarity">
    <text evidence="2 8">Belongs to the tubulin family.</text>
</comment>
<reference evidence="10" key="2">
    <citation type="submission" date="2025-08" db="UniProtKB">
        <authorList>
            <consortium name="Ensembl"/>
        </authorList>
    </citation>
    <scope>IDENTIFICATION</scope>
</reference>
<proteinExistence type="inferred from homology"/>
<keyword evidence="6 8" id="KW-0342">GTP-binding</keyword>
<gene>
    <name evidence="10" type="primary">TUBE1</name>
</gene>
<dbReference type="PRINTS" id="PR01161">
    <property type="entry name" value="TUBULIN"/>
</dbReference>
<reference evidence="11" key="1">
    <citation type="submission" date="2015-09" db="EMBL/GenBank/DDBJ databases">
        <authorList>
            <person name="Sai Rama Sridatta P."/>
        </authorList>
    </citation>
    <scope>NUCLEOTIDE SEQUENCE [LARGE SCALE GENOMIC DNA]</scope>
</reference>
<dbReference type="AlphaFoldDB" id="A0A4W6BRV3"/>
<keyword evidence="3" id="KW-0963">Cytoplasm</keyword>
<dbReference type="InterPro" id="IPR004057">
    <property type="entry name" value="Epsilon_tubulin"/>
</dbReference>
<keyword evidence="11" id="KW-1185">Reference proteome</keyword>
<evidence type="ECO:0000313" key="10">
    <source>
        <dbReference type="Ensembl" id="ENSLCAP00010003890.1"/>
    </source>
</evidence>
<keyword evidence="4 8" id="KW-0493">Microtubule</keyword>
<comment type="subcellular location">
    <subcellularLocation>
        <location evidence="1">Cytoplasm</location>
        <location evidence="1">Cytoskeleton</location>
    </subcellularLocation>
</comment>
<dbReference type="PANTHER" id="PTHR11588">
    <property type="entry name" value="TUBULIN"/>
    <property type="match status" value="1"/>
</dbReference>
<dbReference type="Gene3D" id="3.40.50.1440">
    <property type="entry name" value="Tubulin/FtsZ, GTPase domain"/>
    <property type="match status" value="1"/>
</dbReference>
<evidence type="ECO:0000313" key="11">
    <source>
        <dbReference type="Proteomes" id="UP000314980"/>
    </source>
</evidence>
<feature type="domain" description="Tubulin/FtsZ GTPase" evidence="9">
    <location>
        <begin position="49"/>
        <end position="270"/>
    </location>
</feature>
<dbReference type="PROSITE" id="PS00227">
    <property type="entry name" value="TUBULIN"/>
    <property type="match status" value="1"/>
</dbReference>
<reference evidence="10" key="3">
    <citation type="submission" date="2025-09" db="UniProtKB">
        <authorList>
            <consortium name="Ensembl"/>
        </authorList>
    </citation>
    <scope>IDENTIFICATION</scope>
</reference>
<protein>
    <submittedName>
        <fullName evidence="10">Tubulin epsilon 1</fullName>
    </submittedName>
</protein>